<dbReference type="STRING" id="283909.R7UXK7"/>
<dbReference type="OrthoDB" id="6150720at2759"/>
<accession>R7UXK7</accession>
<gene>
    <name evidence="2" type="ORF">CAPTEDRAFT_185707</name>
</gene>
<evidence type="ECO:0000313" key="4">
    <source>
        <dbReference type="Proteomes" id="UP000014760"/>
    </source>
</evidence>
<dbReference type="HOGENOM" id="CLU_624449_0_0_1"/>
<dbReference type="EMBL" id="AMQN01020361">
    <property type="status" value="NOT_ANNOTATED_CDS"/>
    <property type="molecule type" value="Genomic_DNA"/>
</dbReference>
<evidence type="ECO:0000313" key="2">
    <source>
        <dbReference type="EMBL" id="ELU11022.1"/>
    </source>
</evidence>
<evidence type="ECO:0000313" key="3">
    <source>
        <dbReference type="EnsemblMetazoa" id="CapteP185707"/>
    </source>
</evidence>
<reference evidence="3" key="3">
    <citation type="submission" date="2015-06" db="UniProtKB">
        <authorList>
            <consortium name="EnsemblMetazoa"/>
        </authorList>
    </citation>
    <scope>IDENTIFICATION</scope>
</reference>
<name>R7UXK7_CAPTE</name>
<dbReference type="OMA" id="EWNREDL"/>
<dbReference type="PANTHER" id="PTHR24401:SF29">
    <property type="entry name" value="SI:CH211-243P7.3-RELATED"/>
    <property type="match status" value="1"/>
</dbReference>
<organism evidence="2">
    <name type="scientific">Capitella teleta</name>
    <name type="common">Polychaete worm</name>
    <dbReference type="NCBI Taxonomy" id="283909"/>
    <lineage>
        <taxon>Eukaryota</taxon>
        <taxon>Metazoa</taxon>
        <taxon>Spiralia</taxon>
        <taxon>Lophotrochozoa</taxon>
        <taxon>Annelida</taxon>
        <taxon>Polychaeta</taxon>
        <taxon>Sedentaria</taxon>
        <taxon>Scolecida</taxon>
        <taxon>Capitellidae</taxon>
        <taxon>Capitella</taxon>
    </lineage>
</organism>
<dbReference type="EMBL" id="KB297061">
    <property type="protein sequence ID" value="ELU11022.1"/>
    <property type="molecule type" value="Genomic_DNA"/>
</dbReference>
<dbReference type="AlphaFoldDB" id="R7UXK7"/>
<reference evidence="4" key="1">
    <citation type="submission" date="2012-12" db="EMBL/GenBank/DDBJ databases">
        <authorList>
            <person name="Hellsten U."/>
            <person name="Grimwood J."/>
            <person name="Chapman J.A."/>
            <person name="Shapiro H."/>
            <person name="Aerts A."/>
            <person name="Otillar R.P."/>
            <person name="Terry A.Y."/>
            <person name="Boore J.L."/>
            <person name="Simakov O."/>
            <person name="Marletaz F."/>
            <person name="Cho S.-J."/>
            <person name="Edsinger-Gonzales E."/>
            <person name="Havlak P."/>
            <person name="Kuo D.-H."/>
            <person name="Larsson T."/>
            <person name="Lv J."/>
            <person name="Arendt D."/>
            <person name="Savage R."/>
            <person name="Osoegawa K."/>
            <person name="de Jong P."/>
            <person name="Lindberg D.R."/>
            <person name="Seaver E.C."/>
            <person name="Weisblat D.A."/>
            <person name="Putnam N.H."/>
            <person name="Grigoriev I.V."/>
            <person name="Rokhsar D.S."/>
        </authorList>
    </citation>
    <scope>NUCLEOTIDE SEQUENCE</scope>
    <source>
        <strain evidence="4">I ESC-2004</strain>
    </source>
</reference>
<dbReference type="EnsemblMetazoa" id="CapteT185707">
    <property type="protein sequence ID" value="CapteP185707"/>
    <property type="gene ID" value="CapteG185707"/>
</dbReference>
<protein>
    <recommendedName>
        <fullName evidence="1">DUF6729 domain-containing protein</fullName>
    </recommendedName>
</protein>
<keyword evidence="4" id="KW-1185">Reference proteome</keyword>
<dbReference type="EMBL" id="AMQN01020362">
    <property type="status" value="NOT_ANNOTATED_CDS"/>
    <property type="molecule type" value="Genomic_DNA"/>
</dbReference>
<sequence>MRKQGIGDAEWLRRLRAYAQGNFHFSVGQRPPKNSKWAKHVVNIDKCPRKSGLSRDVFGRALTCTCGYHPVEAPQRTPSVTRPVPNQERTTIIIQERRKNYFNVKPLAPNLKACRRYFSSKFFLWMPRRKWQIPLYCTNCSKKSLTAKGLYNRLRTVIDVDCFYFIGAEYLECRTCRKCYISWSKEVMDQLDLGHAMQFPATLTHRGACDSKVVTLLRARTLGNSSTALHHNIEELHSEAWLRRTLLYLTDCETHSRSIARFAQPLIYQPPLPFPGLPNYRRLMSGYVADVYRRLTELKAQVTSTYGSILKLDSTKKIIKKMAGKFAGSASWVANVGNERGEVLMSVLTASEGQGLKAMAQGLVKRYRDADEAPPSAIYVDRDCCCLAEDRQLLISAIFAPWQSTIRLDIWHFIRRFSVGCSTDSHALILVSCVILNVL</sequence>
<feature type="domain" description="DUF6729" evidence="1">
    <location>
        <begin position="113"/>
        <end position="291"/>
    </location>
</feature>
<dbReference type="EMBL" id="AMQN01020363">
    <property type="status" value="NOT_ANNOTATED_CDS"/>
    <property type="molecule type" value="Genomic_DNA"/>
</dbReference>
<dbReference type="InterPro" id="IPR046616">
    <property type="entry name" value="DUF6729"/>
</dbReference>
<reference evidence="2 4" key="2">
    <citation type="journal article" date="2013" name="Nature">
        <title>Insights into bilaterian evolution from three spiralian genomes.</title>
        <authorList>
            <person name="Simakov O."/>
            <person name="Marletaz F."/>
            <person name="Cho S.J."/>
            <person name="Edsinger-Gonzales E."/>
            <person name="Havlak P."/>
            <person name="Hellsten U."/>
            <person name="Kuo D.H."/>
            <person name="Larsson T."/>
            <person name="Lv J."/>
            <person name="Arendt D."/>
            <person name="Savage R."/>
            <person name="Osoegawa K."/>
            <person name="de Jong P."/>
            <person name="Grimwood J."/>
            <person name="Chapman J.A."/>
            <person name="Shapiro H."/>
            <person name="Aerts A."/>
            <person name="Otillar R.P."/>
            <person name="Terry A.Y."/>
            <person name="Boore J.L."/>
            <person name="Grigoriev I.V."/>
            <person name="Lindberg D.R."/>
            <person name="Seaver E.C."/>
            <person name="Weisblat D.A."/>
            <person name="Putnam N.H."/>
            <person name="Rokhsar D.S."/>
        </authorList>
    </citation>
    <scope>NUCLEOTIDE SEQUENCE</scope>
    <source>
        <strain evidence="2 4">I ESC-2004</strain>
    </source>
</reference>
<dbReference type="Proteomes" id="UP000014760">
    <property type="component" value="Unassembled WGS sequence"/>
</dbReference>
<dbReference type="PANTHER" id="PTHR24401">
    <property type="entry name" value="SI:CH211-243P7.3-RELATED"/>
    <property type="match status" value="1"/>
</dbReference>
<dbReference type="Pfam" id="PF20499">
    <property type="entry name" value="DUF6729"/>
    <property type="match status" value="1"/>
</dbReference>
<evidence type="ECO:0000259" key="1">
    <source>
        <dbReference type="Pfam" id="PF20499"/>
    </source>
</evidence>
<proteinExistence type="predicted"/>